<reference evidence="1" key="2">
    <citation type="submission" date="2021-04" db="EMBL/GenBank/DDBJ databases">
        <authorList>
            <person name="Podell S."/>
        </authorList>
    </citation>
    <scope>NUCLEOTIDE SEQUENCE</scope>
    <source>
        <strain evidence="1">Hildebrandi</strain>
    </source>
</reference>
<dbReference type="Proteomes" id="UP000693970">
    <property type="component" value="Unassembled WGS sequence"/>
</dbReference>
<name>A0A9K3M485_9STRA</name>
<reference evidence="1" key="1">
    <citation type="journal article" date="2021" name="Sci. Rep.">
        <title>Diploid genomic architecture of Nitzschia inconspicua, an elite biomass production diatom.</title>
        <authorList>
            <person name="Oliver A."/>
            <person name="Podell S."/>
            <person name="Pinowska A."/>
            <person name="Traller J.C."/>
            <person name="Smith S.R."/>
            <person name="McClure R."/>
            <person name="Beliaev A."/>
            <person name="Bohutskyi P."/>
            <person name="Hill E.A."/>
            <person name="Rabines A."/>
            <person name="Zheng H."/>
            <person name="Allen L.Z."/>
            <person name="Kuo A."/>
            <person name="Grigoriev I.V."/>
            <person name="Allen A.E."/>
            <person name="Hazlebeck D."/>
            <person name="Allen E.E."/>
        </authorList>
    </citation>
    <scope>NUCLEOTIDE SEQUENCE</scope>
    <source>
        <strain evidence="1">Hildebrandi</strain>
    </source>
</reference>
<protein>
    <submittedName>
        <fullName evidence="1">Uncharacterized protein</fullName>
    </submittedName>
</protein>
<comment type="caution">
    <text evidence="1">The sequence shown here is derived from an EMBL/GenBank/DDBJ whole genome shotgun (WGS) entry which is preliminary data.</text>
</comment>
<organism evidence="1 2">
    <name type="scientific">Nitzschia inconspicua</name>
    <dbReference type="NCBI Taxonomy" id="303405"/>
    <lineage>
        <taxon>Eukaryota</taxon>
        <taxon>Sar</taxon>
        <taxon>Stramenopiles</taxon>
        <taxon>Ochrophyta</taxon>
        <taxon>Bacillariophyta</taxon>
        <taxon>Bacillariophyceae</taxon>
        <taxon>Bacillariophycidae</taxon>
        <taxon>Bacillariales</taxon>
        <taxon>Bacillariaceae</taxon>
        <taxon>Nitzschia</taxon>
    </lineage>
</organism>
<dbReference type="EMBL" id="JAGRRH010000002">
    <property type="protein sequence ID" value="KAG7373554.1"/>
    <property type="molecule type" value="Genomic_DNA"/>
</dbReference>
<evidence type="ECO:0000313" key="2">
    <source>
        <dbReference type="Proteomes" id="UP000693970"/>
    </source>
</evidence>
<accession>A0A9K3M485</accession>
<dbReference type="OrthoDB" id="48577at2759"/>
<sequence length="395" mass="44429">MGRNPSILVEADKEIEQLIIRATESSTVRGNLAGALRMEKTNDRLGMPSTTPPMGPYPLRDAWGMQCALNILDRSMDAGLYEEKVQYETFRKMRSVATNITQAGVGAMDDVVGAYERSRVWISKVPTHSFWFSTRFMVGLHKRHGEIIKQDWPLPIEVLHAVGKLLESQWRRTSDKGERKRCEEMGVWFTAGFCAALRGEEMLQIELAGTANSLKFMKDEATPHFCLRILGRTKGNQLSGANFDLPCVATTAGTNLRPGRWIERLVKTIHDEGRVQATTDLIREDLDLRDEAGISRTIRRGATDHAVNMGVADSLIRAMNRWRSEIRSARPYAVGEGAPVTGTTIDSTMLNSIFTQKPSGSRIHLYFVGPTWLRHDWVEKHTYWTVGFCSIFVIG</sequence>
<dbReference type="AlphaFoldDB" id="A0A9K3M485"/>
<evidence type="ECO:0000313" key="1">
    <source>
        <dbReference type="EMBL" id="KAG7373554.1"/>
    </source>
</evidence>
<proteinExistence type="predicted"/>
<gene>
    <name evidence="1" type="ORF">IV203_034278</name>
</gene>
<keyword evidence="2" id="KW-1185">Reference proteome</keyword>